<evidence type="ECO:0000313" key="2">
    <source>
        <dbReference type="Proteomes" id="UP000828924"/>
    </source>
</evidence>
<name>A0ABY3WUH5_9ACTN</name>
<dbReference type="RefSeq" id="WP_242335719.1">
    <property type="nucleotide sequence ID" value="NZ_CP071872.1"/>
</dbReference>
<dbReference type="EMBL" id="CP071872">
    <property type="protein sequence ID" value="UNM14962.1"/>
    <property type="molecule type" value="Genomic_DNA"/>
</dbReference>
<reference evidence="1 2" key="1">
    <citation type="submission" date="2021-03" db="EMBL/GenBank/DDBJ databases">
        <title>Complete genome of Streptomyces formicae strain 1H-GS9 (DSM 100524).</title>
        <authorList>
            <person name="Atanasov K.E."/>
            <person name="Altabella T."/>
            <person name="Ferrer A."/>
        </authorList>
    </citation>
    <scope>NUCLEOTIDE SEQUENCE [LARGE SCALE GENOMIC DNA]</scope>
    <source>
        <strain evidence="1 2">1H-GS9</strain>
    </source>
</reference>
<protein>
    <submittedName>
        <fullName evidence="1">Uncharacterized protein</fullName>
    </submittedName>
</protein>
<accession>A0ABY3WUH5</accession>
<evidence type="ECO:0000313" key="1">
    <source>
        <dbReference type="EMBL" id="UNM14962.1"/>
    </source>
</evidence>
<organism evidence="1 2">
    <name type="scientific">Streptomyces formicae</name>
    <dbReference type="NCBI Taxonomy" id="1616117"/>
    <lineage>
        <taxon>Bacteria</taxon>
        <taxon>Bacillati</taxon>
        <taxon>Actinomycetota</taxon>
        <taxon>Actinomycetes</taxon>
        <taxon>Kitasatosporales</taxon>
        <taxon>Streptomycetaceae</taxon>
        <taxon>Streptomyces</taxon>
    </lineage>
</organism>
<dbReference type="Proteomes" id="UP000828924">
    <property type="component" value="Chromosome"/>
</dbReference>
<keyword evidence="2" id="KW-1185">Reference proteome</keyword>
<sequence length="577" mass="62364">MSNEDENKLEPYNNKNWAMVIKAAPKHPLEPGTQDGELLILIQNATKKPRKLHSHIGLTYRLDNKPSAPTITSPPVGNQTLNKDTPVSGSFELLPGDTVKLTINNKTTNTSQTVQVPVTTEIPGRKMTWQYLPDSGWTVGNEYSVTASSLLEERESDRQENCTFKATTSEPSAVLLQPPHQIKEFELYPNSDIHGSYGGVVDTVTVTIDNGPPQEAILNKGDTSFAYKPQIPWTVGSAVHTVSVRAKNPTFPNGIATEETEGSFKVVAPPAAEIKITYPEPGETIPVSDLVSNGIQGTLIGDHDAVTITDSNKNQRLDPAQDTLTTIRAGGSESFTFRPKNGWAPDEHTITVTSHLGGQTKIDKVSFKVVASQSSVDIQKPGPDAANVGRKDPLEGFVAISAQNVILTDSGREIGRPVCGTEAQRYSWKYTPPNDGWSIGNHKITARANTENSDIPATERNFTVPDPYPPAGNRQLSFVFKSNKAGDYLDLSSGNELKVGVTAGDPAKVVTLPPGVNSLSIWIIDAQKNYVDDSNFGLGITIVNDAVKDIKSSTTVPKGITFNWDGPNTQCTITVSR</sequence>
<gene>
    <name evidence="1" type="ORF">J4032_28970</name>
</gene>
<proteinExistence type="predicted"/>